<evidence type="ECO:0000313" key="3">
    <source>
        <dbReference type="Proteomes" id="UP000007110"/>
    </source>
</evidence>
<evidence type="ECO:0000256" key="1">
    <source>
        <dbReference type="SAM" id="Phobius"/>
    </source>
</evidence>
<dbReference type="Proteomes" id="UP000007110">
    <property type="component" value="Unassembled WGS sequence"/>
</dbReference>
<keyword evidence="1" id="KW-1133">Transmembrane helix</keyword>
<dbReference type="OrthoDB" id="10056684at2759"/>
<dbReference type="PANTHER" id="PTHR34415">
    <property type="entry name" value="INTEGRASE CATALYTIC DOMAIN-CONTAINING PROTEIN"/>
    <property type="match status" value="1"/>
</dbReference>
<dbReference type="KEGG" id="spu:115928424"/>
<dbReference type="GeneID" id="115928424"/>
<keyword evidence="3" id="KW-1185">Reference proteome</keyword>
<organism evidence="2 3">
    <name type="scientific">Strongylocentrotus purpuratus</name>
    <name type="common">Purple sea urchin</name>
    <dbReference type="NCBI Taxonomy" id="7668"/>
    <lineage>
        <taxon>Eukaryota</taxon>
        <taxon>Metazoa</taxon>
        <taxon>Echinodermata</taxon>
        <taxon>Eleutherozoa</taxon>
        <taxon>Echinozoa</taxon>
        <taxon>Echinoidea</taxon>
        <taxon>Euechinoidea</taxon>
        <taxon>Echinacea</taxon>
        <taxon>Camarodonta</taxon>
        <taxon>Echinidea</taxon>
        <taxon>Strongylocentrotidae</taxon>
        <taxon>Strongylocentrotus</taxon>
    </lineage>
</organism>
<keyword evidence="1" id="KW-0812">Transmembrane</keyword>
<proteinExistence type="predicted"/>
<accession>A0A7M7PLZ6</accession>
<feature type="transmembrane region" description="Helical" evidence="1">
    <location>
        <begin position="192"/>
        <end position="212"/>
    </location>
</feature>
<sequence length="213" mass="24405">MSSRRQVHDQQSHVKAAMKAAMKAIGSMRQMHAEEPMDLSSDNESVILGPGPVIDDEEEAAAATNLAQQIHVDLNLEPLKDRVNKCNCRIFNRRRCIKQFSVAEQESIRSMFLKNRRQRHSGGRRSIFYRTACQALQAVAIELSIKKLGKKTANSKPVVFHYRFDFAQQVHYPVDPQQPGPSYFRTQRKCHIFGMSYPMYMYILLISSAVNFV</sequence>
<dbReference type="RefSeq" id="XP_030851418.1">
    <property type="nucleotide sequence ID" value="XM_030995558.1"/>
</dbReference>
<dbReference type="EnsemblMetazoa" id="XM_030995558">
    <property type="protein sequence ID" value="XP_030851418"/>
    <property type="gene ID" value="LOC115928424"/>
</dbReference>
<protein>
    <submittedName>
        <fullName evidence="2">Uncharacterized protein</fullName>
    </submittedName>
</protein>
<dbReference type="InParanoid" id="A0A7M7PLZ6"/>
<dbReference type="PANTHER" id="PTHR34415:SF1">
    <property type="entry name" value="INTEGRASE CATALYTIC DOMAIN-CONTAINING PROTEIN"/>
    <property type="match status" value="1"/>
</dbReference>
<dbReference type="AlphaFoldDB" id="A0A7M7PLZ6"/>
<name>A0A7M7PLZ6_STRPU</name>
<keyword evidence="1" id="KW-0472">Membrane</keyword>
<reference evidence="2" key="2">
    <citation type="submission" date="2021-01" db="UniProtKB">
        <authorList>
            <consortium name="EnsemblMetazoa"/>
        </authorList>
    </citation>
    <scope>IDENTIFICATION</scope>
</reference>
<reference evidence="3" key="1">
    <citation type="submission" date="2015-02" db="EMBL/GenBank/DDBJ databases">
        <title>Genome sequencing for Strongylocentrotus purpuratus.</title>
        <authorList>
            <person name="Murali S."/>
            <person name="Liu Y."/>
            <person name="Vee V."/>
            <person name="English A."/>
            <person name="Wang M."/>
            <person name="Skinner E."/>
            <person name="Han Y."/>
            <person name="Muzny D.M."/>
            <person name="Worley K.C."/>
            <person name="Gibbs R.A."/>
        </authorList>
    </citation>
    <scope>NUCLEOTIDE SEQUENCE</scope>
</reference>
<evidence type="ECO:0000313" key="2">
    <source>
        <dbReference type="EnsemblMetazoa" id="XP_030851418"/>
    </source>
</evidence>